<name>A0A2V4VDG9_9GAMM</name>
<gene>
    <name evidence="1" type="ORF">DFP82_11164</name>
</gene>
<protein>
    <submittedName>
        <fullName evidence="1">Peptidoglycan biosynthesis/recognition protein</fullName>
    </submittedName>
</protein>
<proteinExistence type="predicted"/>
<dbReference type="SUPFAM" id="SSF55729">
    <property type="entry name" value="Acyl-CoA N-acyltransferases (Nat)"/>
    <property type="match status" value="1"/>
</dbReference>
<dbReference type="Gene3D" id="3.40.630.30">
    <property type="match status" value="1"/>
</dbReference>
<reference evidence="1 2" key="1">
    <citation type="submission" date="2018-06" db="EMBL/GenBank/DDBJ databases">
        <title>Genomic Encyclopedia of Type Strains, Phase III (KMG-III): the genomes of soil and plant-associated and newly described type strains.</title>
        <authorList>
            <person name="Whitman W."/>
        </authorList>
    </citation>
    <scope>NUCLEOTIDE SEQUENCE [LARGE SCALE GENOMIC DNA]</scope>
    <source>
        <strain evidence="1 2">CECT 5889</strain>
    </source>
</reference>
<dbReference type="EMBL" id="QJSU01000011">
    <property type="protein sequence ID" value="PYE36715.1"/>
    <property type="molecule type" value="Genomic_DNA"/>
</dbReference>
<sequence>MDTIKVDFIDIDKEWDKQISDYHFDVYHLSGWIAASAVVDKGMPQGIVAHYKDKKVFLPIIIREIDSEHWDATSTYGYGGPVMDKTLTDAQLDLVLEGIRAFLFEKGCVSLFMRLHPIINKEWLPTVGKALTHGLTLMSDLTKSEEEHWSETQNRHRRGIKKAMKMEVVTKIESLAKESAMVFSNIYKETMEHVNASQYYFFDDNYFFNLFENLQDRILLITAYQDGKAIGSSIYTICRESGIMQFHLGGTLNAYTHLQPSKLITHVARNWGRENNYSLLHLGGGLGSNLDSLYEYKKGFSSQELLFKTYRLVVNSSKYAALIANNWFTENDLSSDFFPLYRKEPTKETVLEAEGTESLVSV</sequence>
<dbReference type="PANTHER" id="PTHR36174">
    <property type="entry name" value="LIPID II:GLYCINE GLYCYLTRANSFERASE"/>
    <property type="match status" value="1"/>
</dbReference>
<dbReference type="OrthoDB" id="9785911at2"/>
<dbReference type="RefSeq" id="WP_110924184.1">
    <property type="nucleotide sequence ID" value="NZ_QJSU01000011.1"/>
</dbReference>
<evidence type="ECO:0000313" key="2">
    <source>
        <dbReference type="Proteomes" id="UP000247746"/>
    </source>
</evidence>
<organism evidence="1 2">
    <name type="scientific">Psychrobacter fozii</name>
    <dbReference type="NCBI Taxonomy" id="198480"/>
    <lineage>
        <taxon>Bacteria</taxon>
        <taxon>Pseudomonadati</taxon>
        <taxon>Pseudomonadota</taxon>
        <taxon>Gammaproteobacteria</taxon>
        <taxon>Moraxellales</taxon>
        <taxon>Moraxellaceae</taxon>
        <taxon>Psychrobacter</taxon>
    </lineage>
</organism>
<dbReference type="AlphaFoldDB" id="A0A2V4VDG9"/>
<comment type="caution">
    <text evidence="1">The sequence shown here is derived from an EMBL/GenBank/DDBJ whole genome shotgun (WGS) entry which is preliminary data.</text>
</comment>
<dbReference type="InterPro" id="IPR050644">
    <property type="entry name" value="PG_Glycine_Bridge_Synth"/>
</dbReference>
<dbReference type="Proteomes" id="UP000247746">
    <property type="component" value="Unassembled WGS sequence"/>
</dbReference>
<dbReference type="InterPro" id="IPR016181">
    <property type="entry name" value="Acyl_CoA_acyltransferase"/>
</dbReference>
<dbReference type="PANTHER" id="PTHR36174:SF1">
    <property type="entry name" value="LIPID II:GLYCINE GLYCYLTRANSFERASE"/>
    <property type="match status" value="1"/>
</dbReference>
<keyword evidence="2" id="KW-1185">Reference proteome</keyword>
<accession>A0A2V4VDG9</accession>
<evidence type="ECO:0000313" key="1">
    <source>
        <dbReference type="EMBL" id="PYE36715.1"/>
    </source>
</evidence>